<dbReference type="Pfam" id="PF07690">
    <property type="entry name" value="MFS_1"/>
    <property type="match status" value="2"/>
</dbReference>
<evidence type="ECO:0000256" key="5">
    <source>
        <dbReference type="SAM" id="Phobius"/>
    </source>
</evidence>
<dbReference type="GO" id="GO:0022857">
    <property type="term" value="F:transmembrane transporter activity"/>
    <property type="evidence" value="ECO:0007669"/>
    <property type="project" value="InterPro"/>
</dbReference>
<feature type="transmembrane region" description="Helical" evidence="5">
    <location>
        <begin position="354"/>
        <end position="370"/>
    </location>
</feature>
<protein>
    <submittedName>
        <fullName evidence="7">Multidrug efflux protein YfmO</fullName>
    </submittedName>
</protein>
<feature type="transmembrane region" description="Helical" evidence="5">
    <location>
        <begin position="288"/>
        <end position="307"/>
    </location>
</feature>
<evidence type="ECO:0000259" key="6">
    <source>
        <dbReference type="PROSITE" id="PS50850"/>
    </source>
</evidence>
<evidence type="ECO:0000256" key="1">
    <source>
        <dbReference type="ARBA" id="ARBA00004141"/>
    </source>
</evidence>
<accession>A0A645C059</accession>
<dbReference type="GO" id="GO:0016020">
    <property type="term" value="C:membrane"/>
    <property type="evidence" value="ECO:0007669"/>
    <property type="project" value="UniProtKB-SubCell"/>
</dbReference>
<gene>
    <name evidence="7" type="primary">yfmO_1</name>
    <name evidence="7" type="ORF">SDC9_117952</name>
</gene>
<feature type="transmembrane region" description="Helical" evidence="5">
    <location>
        <begin position="328"/>
        <end position="348"/>
    </location>
</feature>
<evidence type="ECO:0000256" key="4">
    <source>
        <dbReference type="ARBA" id="ARBA00023136"/>
    </source>
</evidence>
<feature type="transmembrane region" description="Helical" evidence="5">
    <location>
        <begin position="191"/>
        <end position="212"/>
    </location>
</feature>
<dbReference type="PANTHER" id="PTHR43683">
    <property type="entry name" value="MULTIDRUG EFFLUX PROTEIN YFMO"/>
    <property type="match status" value="1"/>
</dbReference>
<dbReference type="AlphaFoldDB" id="A0A645C059"/>
<dbReference type="PROSITE" id="PS50850">
    <property type="entry name" value="MFS"/>
    <property type="match status" value="1"/>
</dbReference>
<dbReference type="PANTHER" id="PTHR43683:SF1">
    <property type="entry name" value="MULTIDRUG EFFLUX PROTEIN YFMO"/>
    <property type="match status" value="1"/>
</dbReference>
<evidence type="ECO:0000256" key="3">
    <source>
        <dbReference type="ARBA" id="ARBA00022989"/>
    </source>
</evidence>
<dbReference type="InterPro" id="IPR053200">
    <property type="entry name" value="YfmO-like"/>
</dbReference>
<feature type="transmembrane region" description="Helical" evidence="5">
    <location>
        <begin position="232"/>
        <end position="252"/>
    </location>
</feature>
<feature type="transmembrane region" description="Helical" evidence="5">
    <location>
        <begin position="33"/>
        <end position="52"/>
    </location>
</feature>
<comment type="subcellular location">
    <subcellularLocation>
        <location evidence="1">Membrane</location>
        <topology evidence="1">Multi-pass membrane protein</topology>
    </subcellularLocation>
</comment>
<dbReference type="InterPro" id="IPR011701">
    <property type="entry name" value="MFS"/>
</dbReference>
<reference evidence="7" key="1">
    <citation type="submission" date="2019-08" db="EMBL/GenBank/DDBJ databases">
        <authorList>
            <person name="Kucharzyk K."/>
            <person name="Murdoch R.W."/>
            <person name="Higgins S."/>
            <person name="Loffler F."/>
        </authorList>
    </citation>
    <scope>NUCLEOTIDE SEQUENCE</scope>
</reference>
<feature type="transmembrane region" description="Helical" evidence="5">
    <location>
        <begin position="151"/>
        <end position="170"/>
    </location>
</feature>
<dbReference type="SUPFAM" id="SSF103473">
    <property type="entry name" value="MFS general substrate transporter"/>
    <property type="match status" value="1"/>
</dbReference>
<feature type="domain" description="Major facilitator superfamily (MFS) profile" evidence="6">
    <location>
        <begin position="1"/>
        <end position="376"/>
    </location>
</feature>
<evidence type="ECO:0000313" key="7">
    <source>
        <dbReference type="EMBL" id="MPM70989.1"/>
    </source>
</evidence>
<keyword evidence="3 5" id="KW-1133">Transmembrane helix</keyword>
<feature type="transmembrane region" description="Helical" evidence="5">
    <location>
        <begin position="121"/>
        <end position="145"/>
    </location>
</feature>
<dbReference type="InterPro" id="IPR001958">
    <property type="entry name" value="Tet-R_TetA/multi-R_MdtG-like"/>
</dbReference>
<feature type="transmembrane region" description="Helical" evidence="5">
    <location>
        <begin position="94"/>
        <end position="114"/>
    </location>
</feature>
<organism evidence="7">
    <name type="scientific">bioreactor metagenome</name>
    <dbReference type="NCBI Taxonomy" id="1076179"/>
    <lineage>
        <taxon>unclassified sequences</taxon>
        <taxon>metagenomes</taxon>
        <taxon>ecological metagenomes</taxon>
    </lineage>
</organism>
<dbReference type="CDD" id="cd17474">
    <property type="entry name" value="MFS_YfmO_like"/>
    <property type="match status" value="1"/>
</dbReference>
<dbReference type="PRINTS" id="PR01035">
    <property type="entry name" value="TCRTETA"/>
</dbReference>
<dbReference type="Gene3D" id="1.20.1250.20">
    <property type="entry name" value="MFS general substrate transporter like domains"/>
    <property type="match status" value="1"/>
</dbReference>
<proteinExistence type="predicted"/>
<feature type="transmembrane region" description="Helical" evidence="5">
    <location>
        <begin position="264"/>
        <end position="282"/>
    </location>
</feature>
<dbReference type="InterPro" id="IPR020846">
    <property type="entry name" value="MFS_dom"/>
</dbReference>
<feature type="transmembrane region" description="Helical" evidence="5">
    <location>
        <begin position="64"/>
        <end position="88"/>
    </location>
</feature>
<dbReference type="EMBL" id="VSSQ01023833">
    <property type="protein sequence ID" value="MPM70989.1"/>
    <property type="molecule type" value="Genomic_DNA"/>
</dbReference>
<evidence type="ECO:0000256" key="2">
    <source>
        <dbReference type="ARBA" id="ARBA00022692"/>
    </source>
</evidence>
<keyword evidence="2 5" id="KW-0812">Transmembrane</keyword>
<dbReference type="InterPro" id="IPR036259">
    <property type="entry name" value="MFS_trans_sf"/>
</dbReference>
<sequence length="413" mass="42403">MAFACVVAFMGIGLVDPILPAISSRLHASPSQAMWLFTSYLVITGLAMFFTSAVSSRLGTRTTLLIGLVVIVVFATAAGASGSVWQIIGFRAGWGLGNALFISTALAGIVGAASGGVDSAIILYEAAMGLGLATGPLVGGALGSISWRGPFVGTAVLMAIGLIAIAVLLPRAPRPAPVPLSATLSALRHPVLMTLAVAAVFYNYGFFALLAYSPFPLEAAGRTLGLTIGAQQLGLVFFGWGLCLALTSVFAAEPLVTRLGRGPVLTTALVLLAVDLVTMGLFQDRFWVLVAGIVVGGLLLGVMNTVLTQSVMESTDLPRSVASSTYSGVRFLGGAASAAVAGPIAVAFGPAMPYWVAAVAFVLAAGLLLVRRDHLAAIDRHVTAADVAEETADERAVVTAAEHLVEERRAQQG</sequence>
<keyword evidence="4 5" id="KW-0472">Membrane</keyword>
<name>A0A645C059_9ZZZZ</name>
<comment type="caution">
    <text evidence="7">The sequence shown here is derived from an EMBL/GenBank/DDBJ whole genome shotgun (WGS) entry which is preliminary data.</text>
</comment>